<evidence type="ECO:0000256" key="1">
    <source>
        <dbReference type="SAM" id="SignalP"/>
    </source>
</evidence>
<dbReference type="Proteomes" id="UP001642360">
    <property type="component" value="Unassembled WGS sequence"/>
</dbReference>
<keyword evidence="1" id="KW-0732">Signal</keyword>
<reference evidence="2 3" key="1">
    <citation type="submission" date="2024-02" db="EMBL/GenBank/DDBJ databases">
        <authorList>
            <person name="Vignale AGUSTIN F."/>
            <person name="Sosa J E."/>
            <person name="Modenutti C."/>
        </authorList>
    </citation>
    <scope>NUCLEOTIDE SEQUENCE [LARGE SCALE GENOMIC DNA]</scope>
</reference>
<name>A0ABC8U006_9AQUA</name>
<organism evidence="2 3">
    <name type="scientific">Ilex paraguariensis</name>
    <name type="common">yerba mate</name>
    <dbReference type="NCBI Taxonomy" id="185542"/>
    <lineage>
        <taxon>Eukaryota</taxon>
        <taxon>Viridiplantae</taxon>
        <taxon>Streptophyta</taxon>
        <taxon>Embryophyta</taxon>
        <taxon>Tracheophyta</taxon>
        <taxon>Spermatophyta</taxon>
        <taxon>Magnoliopsida</taxon>
        <taxon>eudicotyledons</taxon>
        <taxon>Gunneridae</taxon>
        <taxon>Pentapetalae</taxon>
        <taxon>asterids</taxon>
        <taxon>campanulids</taxon>
        <taxon>Aquifoliales</taxon>
        <taxon>Aquifoliaceae</taxon>
        <taxon>Ilex</taxon>
    </lineage>
</organism>
<comment type="caution">
    <text evidence="2">The sequence shown here is derived from an EMBL/GenBank/DDBJ whole genome shotgun (WGS) entry which is preliminary data.</text>
</comment>
<sequence>MAFFLVLLGVAICCATGALRIGYPLGSRETGPFGSTNTPSHCEGVAPAPVVAGRKVVLVLNKIMLALKLMLEVVAVELGSAAKTRDGVAYSMRVSRPRGGGYGAKGETEPGIASYVSEWWCGPWCRQLI</sequence>
<accession>A0ABC8U006</accession>
<proteinExistence type="predicted"/>
<evidence type="ECO:0000313" key="2">
    <source>
        <dbReference type="EMBL" id="CAK9173402.1"/>
    </source>
</evidence>
<protein>
    <recommendedName>
        <fullName evidence="4">Secreted protein</fullName>
    </recommendedName>
</protein>
<gene>
    <name evidence="2" type="ORF">ILEXP_LOCUS43133</name>
</gene>
<keyword evidence="3" id="KW-1185">Reference proteome</keyword>
<dbReference type="AlphaFoldDB" id="A0ABC8U006"/>
<dbReference type="EMBL" id="CAUOFW020006168">
    <property type="protein sequence ID" value="CAK9173402.1"/>
    <property type="molecule type" value="Genomic_DNA"/>
</dbReference>
<feature type="signal peptide" evidence="1">
    <location>
        <begin position="1"/>
        <end position="18"/>
    </location>
</feature>
<evidence type="ECO:0008006" key="4">
    <source>
        <dbReference type="Google" id="ProtNLM"/>
    </source>
</evidence>
<evidence type="ECO:0000313" key="3">
    <source>
        <dbReference type="Proteomes" id="UP001642360"/>
    </source>
</evidence>
<feature type="chain" id="PRO_5044854610" description="Secreted protein" evidence="1">
    <location>
        <begin position="19"/>
        <end position="129"/>
    </location>
</feature>